<reference evidence="7 8" key="1">
    <citation type="journal article" date="2006" name="Proc. Natl. Acad. Sci. U.S.A.">
        <title>Genomic analysis of the uncultivated marine crenarchaeote Cenarchaeum symbiosum.</title>
        <authorList>
            <person name="Hallam S.J."/>
            <person name="Konstantinidis K.T."/>
            <person name="Putnam N."/>
            <person name="Schleper C."/>
            <person name="Watanabe Y."/>
            <person name="Sugahara J."/>
            <person name="Preston C."/>
            <person name="de la Torre J."/>
            <person name="Richardson P.M."/>
            <person name="DeLong E.F."/>
        </authorList>
    </citation>
    <scope>NUCLEOTIDE SEQUENCE [LARGE SCALE GENOMIC DNA]</scope>
    <source>
        <strain evidence="8">A</strain>
    </source>
</reference>
<keyword evidence="8" id="KW-1185">Reference proteome</keyword>
<dbReference type="Gene3D" id="1.10.8.10">
    <property type="entry name" value="DNA helicase RuvA subunit, C-terminal domain"/>
    <property type="match status" value="1"/>
</dbReference>
<dbReference type="InterPro" id="IPR044034">
    <property type="entry name" value="NAC-like_UBA"/>
</dbReference>
<dbReference type="SUPFAM" id="SSF46934">
    <property type="entry name" value="UBA-like"/>
    <property type="match status" value="1"/>
</dbReference>
<dbReference type="EnsemblBacteria" id="ABK78353">
    <property type="protein sequence ID" value="ABK78353"/>
    <property type="gene ID" value="CENSYa_1742"/>
</dbReference>
<dbReference type="STRING" id="414004.CENSYa_1742"/>
<dbReference type="InterPro" id="IPR009060">
    <property type="entry name" value="UBA-like_sf"/>
</dbReference>
<evidence type="ECO:0000256" key="3">
    <source>
        <dbReference type="ARBA" id="ARBA00022927"/>
    </source>
</evidence>
<dbReference type="Pfam" id="PF19026">
    <property type="entry name" value="UBA_HYPK"/>
    <property type="match status" value="1"/>
</dbReference>
<evidence type="ECO:0000256" key="2">
    <source>
        <dbReference type="ARBA" id="ARBA00022884"/>
    </source>
</evidence>
<evidence type="ECO:0000256" key="4">
    <source>
        <dbReference type="HAMAP-Rule" id="MF_00814"/>
    </source>
</evidence>
<proteinExistence type="inferred from homology"/>
<keyword evidence="2 4" id="KW-0694">RNA-binding</keyword>
<dbReference type="GO" id="GO:0015031">
    <property type="term" value="P:protein transport"/>
    <property type="evidence" value="ECO:0007669"/>
    <property type="project" value="UniProtKB-UniRule"/>
</dbReference>
<feature type="domain" description="NAC-A/B" evidence="6">
    <location>
        <begin position="2"/>
        <end position="71"/>
    </location>
</feature>
<dbReference type="GO" id="GO:0003723">
    <property type="term" value="F:RNA binding"/>
    <property type="evidence" value="ECO:0007669"/>
    <property type="project" value="UniProtKB-UniRule"/>
</dbReference>
<dbReference type="NCBIfam" id="TIGR00264">
    <property type="entry name" value="archaeal-type nascent polypeptide-associated complex protein"/>
    <property type="match status" value="1"/>
</dbReference>
<protein>
    <recommendedName>
        <fullName evidence="4 5">Nascent polypeptide-associated complex protein</fullName>
    </recommendedName>
</protein>
<dbReference type="Gene3D" id="2.20.70.30">
    <property type="entry name" value="Nascent polypeptide-associated complex domain"/>
    <property type="match status" value="1"/>
</dbReference>
<comment type="subunit">
    <text evidence="4">Homodimer. Interacts with the ribosome. Binds ribosomal RNA.</text>
</comment>
<comment type="function">
    <text evidence="4">Contacts the emerging nascent chain on the ribosome.</text>
</comment>
<dbReference type="CDD" id="cd14359">
    <property type="entry name" value="UBA_AeNAC"/>
    <property type="match status" value="1"/>
</dbReference>
<evidence type="ECO:0000313" key="8">
    <source>
        <dbReference type="Proteomes" id="UP000000758"/>
    </source>
</evidence>
<dbReference type="HOGENOM" id="CLU_146475_1_0_2"/>
<keyword evidence="1 4" id="KW-0813">Transport</keyword>
<dbReference type="InterPro" id="IPR005231">
    <property type="entry name" value="NAC_arc"/>
</dbReference>
<dbReference type="AlphaFoldDB" id="A0RYD6"/>
<dbReference type="Pfam" id="PF01849">
    <property type="entry name" value="NAC"/>
    <property type="match status" value="1"/>
</dbReference>
<accession>A0RYD6</accession>
<dbReference type="Proteomes" id="UP000000758">
    <property type="component" value="Chromosome"/>
</dbReference>
<dbReference type="PROSITE" id="PS51151">
    <property type="entry name" value="NAC_AB"/>
    <property type="match status" value="1"/>
</dbReference>
<sequence>MRGGNRNMRRMMDRMGLDMNDIKDVREVVIKTNEKEIIITKPQVSEMKGKDGSVFTVTGGDYEEKELEVPIFSDDDIDLICEQTGVERERAIEALGEAKGDLAQAIMLLTDN</sequence>
<dbReference type="EMBL" id="DP000238">
    <property type="protein sequence ID" value="ABK78353.1"/>
    <property type="molecule type" value="Genomic_DNA"/>
</dbReference>
<evidence type="ECO:0000313" key="7">
    <source>
        <dbReference type="EMBL" id="ABK78353.1"/>
    </source>
</evidence>
<gene>
    <name evidence="4" type="primary">nac</name>
    <name evidence="7" type="ordered locus">CENSYa_1742</name>
</gene>
<evidence type="ECO:0000259" key="6">
    <source>
        <dbReference type="PROSITE" id="PS51151"/>
    </source>
</evidence>
<dbReference type="KEGG" id="csy:CENSYa_1742"/>
<organism evidence="7 8">
    <name type="scientific">Cenarchaeum symbiosum (strain A)</name>
    <dbReference type="NCBI Taxonomy" id="414004"/>
    <lineage>
        <taxon>Archaea</taxon>
        <taxon>Nitrososphaerota</taxon>
        <taxon>Candidatus Cenarchaeales</taxon>
        <taxon>Candidatus Cenarchaeaceae</taxon>
        <taxon>Candidatus Cenarchaeum</taxon>
    </lineage>
</organism>
<keyword evidence="3 4" id="KW-0653">Protein transport</keyword>
<dbReference type="SMART" id="SM01407">
    <property type="entry name" value="NAC"/>
    <property type="match status" value="1"/>
</dbReference>
<dbReference type="InterPro" id="IPR002715">
    <property type="entry name" value="Nas_poly-pep-assoc_cplx_dom"/>
</dbReference>
<evidence type="ECO:0000256" key="5">
    <source>
        <dbReference type="NCBIfam" id="TIGR00264"/>
    </source>
</evidence>
<evidence type="ECO:0000256" key="1">
    <source>
        <dbReference type="ARBA" id="ARBA00022448"/>
    </source>
</evidence>
<dbReference type="HAMAP" id="MF_00814">
    <property type="entry name" value="NAC_arch"/>
    <property type="match status" value="1"/>
</dbReference>
<name>A0RYD6_CENSY</name>
<comment type="similarity">
    <text evidence="4">Belongs to the NAC-alpha family.</text>
</comment>
<dbReference type="InterPro" id="IPR038187">
    <property type="entry name" value="NAC_A/B_dom_sf"/>
</dbReference>